<dbReference type="InterPro" id="IPR027413">
    <property type="entry name" value="GROEL-like_equatorial_sf"/>
</dbReference>
<evidence type="ECO:0000313" key="3">
    <source>
        <dbReference type="EMBL" id="AXC34478.1"/>
    </source>
</evidence>
<dbReference type="Proteomes" id="UP000260311">
    <property type="component" value="Segment"/>
</dbReference>
<proteinExistence type="inferred from homology"/>
<comment type="similarity">
    <text evidence="1">Belongs to the chaperonin (HSP60) family.</text>
</comment>
<name>A0A384ZS67_9CAUD</name>
<dbReference type="KEGG" id="vg:55608556"/>
<dbReference type="SUPFAM" id="SSF48592">
    <property type="entry name" value="GroEL equatorial domain-like"/>
    <property type="match status" value="1"/>
</dbReference>
<dbReference type="SUPFAM" id="SSF54849">
    <property type="entry name" value="GroEL-intermediate domain like"/>
    <property type="match status" value="2"/>
</dbReference>
<dbReference type="Gene3D" id="3.50.7.10">
    <property type="entry name" value="GroEL"/>
    <property type="match status" value="1"/>
</dbReference>
<dbReference type="InterPro" id="IPR027410">
    <property type="entry name" value="TCP-1-like_intermed_sf"/>
</dbReference>
<keyword evidence="4" id="KW-1185">Reference proteome</keyword>
<dbReference type="InterPro" id="IPR001844">
    <property type="entry name" value="Cpn60/GroEL"/>
</dbReference>
<dbReference type="NCBIfam" id="NF009489">
    <property type="entry name" value="PRK12851.1"/>
    <property type="match status" value="1"/>
</dbReference>
<sequence length="544" mass="58173">MHKELKFGSEAREHLVAGVQTLAKAVSSTLGPAGRHAIIETNDGSIPVVTKDGVSVARAVVPLENKFENMGASMILEAANRACDAAGDGTTTTTILTNKLVELGIKSINAGRNPVEVKRGMTEAAKIICDELDAMAVRCDSEDRIRQVATISANNDSELGDLIAEAIIGVGTHGIVTVEDGQDFQDQLIFSEGMNLDRGYASPHFENTADGTTADMNKPYVLLWGDRINSVRDMKDLLGPIMNEEKDVVIICDDIAPEALNILITNKMSGALKVLVCKAPGIGNDRRGRMEDLAVMLGTKVYSPELGDSLTDIRKEHLGRAQRITSNPSDTTIIKSEALNNAEAIAERVAYLESVIESSEHVVDEQALRKRISKISGGVAIIKVGATSEMEMKEKKDRIDDALSATRCAIDGGVVAGGGNALLSIASSYDGPEVNGSASFLDGIENMYMSLGEPCQAILENAGYHNTELYDMLLKLEAADIYEGFNVVTEEFGNMIDMGVIDPAKVTQSAVRYSASVAGMILTSQVAIGIELPEGRSKSSFLNF</sequence>
<dbReference type="Gene3D" id="1.10.560.10">
    <property type="entry name" value="GroEL-like equatorial domain"/>
    <property type="match status" value="1"/>
</dbReference>
<dbReference type="EMBL" id="MH375644">
    <property type="protein sequence ID" value="AXC34478.1"/>
    <property type="molecule type" value="Genomic_DNA"/>
</dbReference>
<dbReference type="InterPro" id="IPR027409">
    <property type="entry name" value="GroEL-like_apical_dom_sf"/>
</dbReference>
<dbReference type="GO" id="GO:0005524">
    <property type="term" value="F:ATP binding"/>
    <property type="evidence" value="ECO:0007669"/>
    <property type="project" value="InterPro"/>
</dbReference>
<reference evidence="3 4" key="1">
    <citation type="submission" date="2018-05" db="EMBL/GenBank/DDBJ databases">
        <title>The genome of Vibrio coralliilyticus phage YC.</title>
        <authorList>
            <person name="Benler S."/>
        </authorList>
    </citation>
    <scope>NUCLEOTIDE SEQUENCE [LARGE SCALE GENOMIC DNA]</scope>
</reference>
<dbReference type="FunFam" id="3.50.7.10:FF:000001">
    <property type="entry name" value="60 kDa chaperonin"/>
    <property type="match status" value="1"/>
</dbReference>
<dbReference type="GeneID" id="55608556"/>
<dbReference type="NCBIfam" id="NF009488">
    <property type="entry name" value="PRK12850.1"/>
    <property type="match status" value="1"/>
</dbReference>
<keyword evidence="2" id="KW-0143">Chaperone</keyword>
<dbReference type="NCBIfam" id="NF000592">
    <property type="entry name" value="PRK00013.1"/>
    <property type="match status" value="1"/>
</dbReference>
<accession>A0A384ZS67</accession>
<evidence type="ECO:0000313" key="4">
    <source>
        <dbReference type="Proteomes" id="UP000260311"/>
    </source>
</evidence>
<dbReference type="InterPro" id="IPR002423">
    <property type="entry name" value="Cpn60/GroEL/TCP-1"/>
</dbReference>
<dbReference type="RefSeq" id="YP_009838324.1">
    <property type="nucleotide sequence ID" value="NC_048709.1"/>
</dbReference>
<dbReference type="GO" id="GO:0140662">
    <property type="term" value="F:ATP-dependent protein folding chaperone"/>
    <property type="evidence" value="ECO:0007669"/>
    <property type="project" value="InterPro"/>
</dbReference>
<organism evidence="3 4">
    <name type="scientific">Vibrio phage YC</name>
    <dbReference type="NCBI Taxonomy" id="2267403"/>
    <lineage>
        <taxon>Viruses</taxon>
        <taxon>Duplodnaviria</taxon>
        <taxon>Heunggongvirae</taxon>
        <taxon>Uroviricota</taxon>
        <taxon>Caudoviricetes</taxon>
        <taxon>Pantevenvirales</taxon>
        <taxon>Ackermannviridae</taxon>
        <taxon>Campanilevirus</taxon>
        <taxon>Campanilevirus YC</taxon>
    </lineage>
</organism>
<evidence type="ECO:0000256" key="1">
    <source>
        <dbReference type="ARBA" id="ARBA00006607"/>
    </source>
</evidence>
<dbReference type="NCBIfam" id="NF009487">
    <property type="entry name" value="PRK12849.1"/>
    <property type="match status" value="1"/>
</dbReference>
<dbReference type="SUPFAM" id="SSF52029">
    <property type="entry name" value="GroEL apical domain-like"/>
    <property type="match status" value="1"/>
</dbReference>
<dbReference type="PANTHER" id="PTHR45633">
    <property type="entry name" value="60 KDA HEAT SHOCK PROTEIN, MITOCHONDRIAL"/>
    <property type="match status" value="1"/>
</dbReference>
<dbReference type="Pfam" id="PF00118">
    <property type="entry name" value="Cpn60_TCP1"/>
    <property type="match status" value="1"/>
</dbReference>
<dbReference type="Gene3D" id="3.30.260.10">
    <property type="entry name" value="TCP-1-like chaperonin intermediate domain"/>
    <property type="match status" value="1"/>
</dbReference>
<evidence type="ECO:0000256" key="2">
    <source>
        <dbReference type="ARBA" id="ARBA00023186"/>
    </source>
</evidence>
<dbReference type="GO" id="GO:0042026">
    <property type="term" value="P:protein refolding"/>
    <property type="evidence" value="ECO:0007669"/>
    <property type="project" value="InterPro"/>
</dbReference>
<dbReference type="PRINTS" id="PR00298">
    <property type="entry name" value="CHAPERONIN60"/>
</dbReference>
<protein>
    <submittedName>
        <fullName evidence="3">GroEL</fullName>
    </submittedName>
</protein>